<organism evidence="9 10">
    <name type="scientific">Deinobacterium chartae</name>
    <dbReference type="NCBI Taxonomy" id="521158"/>
    <lineage>
        <taxon>Bacteria</taxon>
        <taxon>Thermotogati</taxon>
        <taxon>Deinococcota</taxon>
        <taxon>Deinococci</taxon>
        <taxon>Deinococcales</taxon>
        <taxon>Deinococcaceae</taxon>
        <taxon>Deinobacterium</taxon>
    </lineage>
</organism>
<keyword evidence="3" id="KW-1003">Cell membrane</keyword>
<comment type="subcellular location">
    <subcellularLocation>
        <location evidence="1 7">Cell membrane</location>
        <topology evidence="1 7">Multi-pass membrane protein</topology>
    </subcellularLocation>
</comment>
<keyword evidence="10" id="KW-1185">Reference proteome</keyword>
<dbReference type="GO" id="GO:0055085">
    <property type="term" value="P:transmembrane transport"/>
    <property type="evidence" value="ECO:0007669"/>
    <property type="project" value="InterPro"/>
</dbReference>
<reference evidence="9 10" key="1">
    <citation type="submission" date="2020-08" db="EMBL/GenBank/DDBJ databases">
        <title>Genomic Encyclopedia of Type Strains, Phase IV (KMG-IV): sequencing the most valuable type-strain genomes for metagenomic binning, comparative biology and taxonomic classification.</title>
        <authorList>
            <person name="Goeker M."/>
        </authorList>
    </citation>
    <scope>NUCLEOTIDE SEQUENCE [LARGE SCALE GENOMIC DNA]</scope>
    <source>
        <strain evidence="9 10">DSM 21458</strain>
    </source>
</reference>
<gene>
    <name evidence="9" type="ORF">HNR42_000202</name>
</gene>
<dbReference type="InterPro" id="IPR035906">
    <property type="entry name" value="MetI-like_sf"/>
</dbReference>
<dbReference type="AlphaFoldDB" id="A0A841HX58"/>
<sequence length="319" mass="33871">MASRTVNLPALRWRPGRAALLTVAGLAGLLGVSAWATLPLEGTARSAAAALTLGLFGLGSWGVLQIAARTRSFLPAALALLLALLSAEALLRAYQVPPGLIPTPSRVLATLWEARAVLLQDLAVTFLLEALLGFVGGVLLGVLLALWAVRFPFIERGLLPYASIFSCIPIVALAPVLVKAIGLEWTSKAVLVAITVLFPVVVNVVRGLQSAHPLHLELMASYAATPAQVFARVRVPGALPFFFNALKISTTLALISAIVAEFFGTTGQGLGFRIQIEAGRFNFPLVWAAIVLASVVGILFFNLVGFLERRLSGWHVSER</sequence>
<comment type="caution">
    <text evidence="9">The sequence shown here is derived from an EMBL/GenBank/DDBJ whole genome shotgun (WGS) entry which is preliminary data.</text>
</comment>
<evidence type="ECO:0000256" key="4">
    <source>
        <dbReference type="ARBA" id="ARBA00022692"/>
    </source>
</evidence>
<protein>
    <submittedName>
        <fullName evidence="9">NitT/TauT family transport system permease protein</fullName>
    </submittedName>
</protein>
<dbReference type="GO" id="GO:0005886">
    <property type="term" value="C:plasma membrane"/>
    <property type="evidence" value="ECO:0007669"/>
    <property type="project" value="UniProtKB-SubCell"/>
</dbReference>
<evidence type="ECO:0000313" key="10">
    <source>
        <dbReference type="Proteomes" id="UP000569951"/>
    </source>
</evidence>
<feature type="transmembrane region" description="Helical" evidence="7">
    <location>
        <begin position="241"/>
        <end position="265"/>
    </location>
</feature>
<feature type="transmembrane region" description="Helical" evidence="7">
    <location>
        <begin position="285"/>
        <end position="307"/>
    </location>
</feature>
<feature type="transmembrane region" description="Helical" evidence="7">
    <location>
        <begin position="44"/>
        <end position="64"/>
    </location>
</feature>
<dbReference type="SUPFAM" id="SSF161098">
    <property type="entry name" value="MetI-like"/>
    <property type="match status" value="1"/>
</dbReference>
<evidence type="ECO:0000259" key="8">
    <source>
        <dbReference type="PROSITE" id="PS50928"/>
    </source>
</evidence>
<dbReference type="Proteomes" id="UP000569951">
    <property type="component" value="Unassembled WGS sequence"/>
</dbReference>
<evidence type="ECO:0000313" key="9">
    <source>
        <dbReference type="EMBL" id="MBB6096790.1"/>
    </source>
</evidence>
<keyword evidence="4 7" id="KW-0812">Transmembrane</keyword>
<dbReference type="Gene3D" id="1.10.3720.10">
    <property type="entry name" value="MetI-like"/>
    <property type="match status" value="1"/>
</dbReference>
<keyword evidence="2 7" id="KW-0813">Transport</keyword>
<dbReference type="InterPro" id="IPR000515">
    <property type="entry name" value="MetI-like"/>
</dbReference>
<proteinExistence type="inferred from homology"/>
<dbReference type="PROSITE" id="PS50928">
    <property type="entry name" value="ABC_TM1"/>
    <property type="match status" value="1"/>
</dbReference>
<dbReference type="EMBL" id="JACHHG010000001">
    <property type="protein sequence ID" value="MBB6096790.1"/>
    <property type="molecule type" value="Genomic_DNA"/>
</dbReference>
<comment type="similarity">
    <text evidence="7">Belongs to the binding-protein-dependent transport system permease family.</text>
</comment>
<dbReference type="PANTHER" id="PTHR30151:SF41">
    <property type="entry name" value="ABC TRANSPORTER PERMEASE PROTEIN"/>
    <property type="match status" value="1"/>
</dbReference>
<feature type="transmembrane region" description="Helical" evidence="7">
    <location>
        <begin position="122"/>
        <end position="146"/>
    </location>
</feature>
<evidence type="ECO:0000256" key="3">
    <source>
        <dbReference type="ARBA" id="ARBA00022475"/>
    </source>
</evidence>
<dbReference type="Pfam" id="PF00528">
    <property type="entry name" value="BPD_transp_1"/>
    <property type="match status" value="1"/>
</dbReference>
<keyword evidence="6 7" id="KW-0472">Membrane</keyword>
<feature type="transmembrane region" description="Helical" evidence="7">
    <location>
        <begin position="189"/>
        <end position="208"/>
    </location>
</feature>
<feature type="domain" description="ABC transmembrane type-1" evidence="8">
    <location>
        <begin position="123"/>
        <end position="304"/>
    </location>
</feature>
<evidence type="ECO:0000256" key="5">
    <source>
        <dbReference type="ARBA" id="ARBA00022989"/>
    </source>
</evidence>
<dbReference type="RefSeq" id="WP_343058127.1">
    <property type="nucleotide sequence ID" value="NZ_JACHHG010000001.1"/>
</dbReference>
<dbReference type="PANTHER" id="PTHR30151">
    <property type="entry name" value="ALKANE SULFONATE ABC TRANSPORTER-RELATED, MEMBRANE SUBUNIT"/>
    <property type="match status" value="1"/>
</dbReference>
<evidence type="ECO:0000256" key="7">
    <source>
        <dbReference type="RuleBase" id="RU363032"/>
    </source>
</evidence>
<feature type="transmembrane region" description="Helical" evidence="7">
    <location>
        <begin position="158"/>
        <end position="177"/>
    </location>
</feature>
<keyword evidence="5 7" id="KW-1133">Transmembrane helix</keyword>
<evidence type="ECO:0000256" key="2">
    <source>
        <dbReference type="ARBA" id="ARBA00022448"/>
    </source>
</evidence>
<evidence type="ECO:0000256" key="6">
    <source>
        <dbReference type="ARBA" id="ARBA00023136"/>
    </source>
</evidence>
<accession>A0A841HX58</accession>
<name>A0A841HX58_9DEIO</name>
<evidence type="ECO:0000256" key="1">
    <source>
        <dbReference type="ARBA" id="ARBA00004651"/>
    </source>
</evidence>